<proteinExistence type="predicted"/>
<evidence type="ECO:0000259" key="5">
    <source>
        <dbReference type="Pfam" id="PF02709"/>
    </source>
</evidence>
<dbReference type="Pfam" id="PF13727">
    <property type="entry name" value="CoA_binding_3"/>
    <property type="match status" value="1"/>
</dbReference>
<feature type="transmembrane region" description="Helical" evidence="2">
    <location>
        <begin position="324"/>
        <end position="343"/>
    </location>
</feature>
<keyword evidence="2" id="KW-1133">Transmembrane helix</keyword>
<feature type="domain" description="Bacterial sugar transferase" evidence="4">
    <location>
        <begin position="609"/>
        <end position="684"/>
    </location>
</feature>
<dbReference type="InterPro" id="IPR001173">
    <property type="entry name" value="Glyco_trans_2-like"/>
</dbReference>
<keyword evidence="2" id="KW-0472">Membrane</keyword>
<dbReference type="Pfam" id="PF02397">
    <property type="entry name" value="Bac_transf"/>
    <property type="match status" value="1"/>
</dbReference>
<evidence type="ECO:0000259" key="4">
    <source>
        <dbReference type="Pfam" id="PF02397"/>
    </source>
</evidence>
<dbReference type="PANTHER" id="PTHR43179">
    <property type="entry name" value="RHAMNOSYLTRANSFERASE WBBL"/>
    <property type="match status" value="1"/>
</dbReference>
<dbReference type="EMBL" id="UINC01000026">
    <property type="protein sequence ID" value="SUZ47628.1"/>
    <property type="molecule type" value="Genomic_DNA"/>
</dbReference>
<feature type="domain" description="Glycosyltransferase 2-like" evidence="3">
    <location>
        <begin position="5"/>
        <end position="117"/>
    </location>
</feature>
<dbReference type="AlphaFoldDB" id="A0A381N1R8"/>
<organism evidence="6">
    <name type="scientific">marine metagenome</name>
    <dbReference type="NCBI Taxonomy" id="408172"/>
    <lineage>
        <taxon>unclassified sequences</taxon>
        <taxon>metagenomes</taxon>
        <taxon>ecological metagenomes</taxon>
    </lineage>
</organism>
<evidence type="ECO:0000259" key="3">
    <source>
        <dbReference type="Pfam" id="PF00535"/>
    </source>
</evidence>
<dbReference type="GO" id="GO:0016740">
    <property type="term" value="F:transferase activity"/>
    <property type="evidence" value="ECO:0007669"/>
    <property type="project" value="UniProtKB-KW"/>
</dbReference>
<dbReference type="InterPro" id="IPR003362">
    <property type="entry name" value="Bact_transf"/>
</dbReference>
<feature type="domain" description="Galactosyltransferase C-terminal" evidence="5">
    <location>
        <begin position="175"/>
        <end position="228"/>
    </location>
</feature>
<evidence type="ECO:0000256" key="1">
    <source>
        <dbReference type="ARBA" id="ARBA00022679"/>
    </source>
</evidence>
<keyword evidence="1" id="KW-0808">Transferase</keyword>
<keyword evidence="2" id="KW-0812">Transmembrane</keyword>
<dbReference type="SUPFAM" id="SSF53448">
    <property type="entry name" value="Nucleotide-diphospho-sugar transferases"/>
    <property type="match status" value="1"/>
</dbReference>
<dbReference type="Gene3D" id="3.90.550.10">
    <property type="entry name" value="Spore Coat Polysaccharide Biosynthesis Protein SpsA, Chain A"/>
    <property type="match status" value="1"/>
</dbReference>
<reference evidence="6" key="1">
    <citation type="submission" date="2018-05" db="EMBL/GenBank/DDBJ databases">
        <authorList>
            <person name="Lanie J.A."/>
            <person name="Ng W.-L."/>
            <person name="Kazmierczak K.M."/>
            <person name="Andrzejewski T.M."/>
            <person name="Davidsen T.M."/>
            <person name="Wayne K.J."/>
            <person name="Tettelin H."/>
            <person name="Glass J.I."/>
            <person name="Rusch D."/>
            <person name="Podicherti R."/>
            <person name="Tsui H.-C.T."/>
            <person name="Winkler M.E."/>
        </authorList>
    </citation>
    <scope>NUCLEOTIDE SEQUENCE</scope>
</reference>
<dbReference type="InterPro" id="IPR027791">
    <property type="entry name" value="Galactosyl_T_C"/>
</dbReference>
<dbReference type="Gene3D" id="3.40.50.720">
    <property type="entry name" value="NAD(P)-binding Rossmann-like Domain"/>
    <property type="match status" value="1"/>
</dbReference>
<protein>
    <recommendedName>
        <fullName evidence="7">Glycosyltransferase 2-like domain-containing protein</fullName>
    </recommendedName>
</protein>
<feature type="transmembrane region" description="Helical" evidence="2">
    <location>
        <begin position="258"/>
        <end position="276"/>
    </location>
</feature>
<dbReference type="InterPro" id="IPR029044">
    <property type="entry name" value="Nucleotide-diphossugar_trans"/>
</dbReference>
<name>A0A381N1R8_9ZZZZ</name>
<evidence type="ECO:0000256" key="2">
    <source>
        <dbReference type="SAM" id="Phobius"/>
    </source>
</evidence>
<feature type="transmembrane region" description="Helical" evidence="2">
    <location>
        <begin position="555"/>
        <end position="578"/>
    </location>
</feature>
<gene>
    <name evidence="6" type="ORF">METZ01_LOCUS482</name>
</gene>
<evidence type="ECO:0008006" key="7">
    <source>
        <dbReference type="Google" id="ProtNLM"/>
    </source>
</evidence>
<accession>A0A381N1R8</accession>
<dbReference type="PANTHER" id="PTHR43179:SF7">
    <property type="entry name" value="RHAMNOSYLTRANSFERASE WBBL"/>
    <property type="match status" value="1"/>
</dbReference>
<feature type="transmembrane region" description="Helical" evidence="2">
    <location>
        <begin position="376"/>
        <end position="399"/>
    </location>
</feature>
<evidence type="ECO:0000313" key="6">
    <source>
        <dbReference type="EMBL" id="SUZ47628.1"/>
    </source>
</evidence>
<dbReference type="Pfam" id="PF00535">
    <property type="entry name" value="Glycos_transf_2"/>
    <property type="match status" value="1"/>
</dbReference>
<feature type="transmembrane region" description="Helical" evidence="2">
    <location>
        <begin position="350"/>
        <end position="370"/>
    </location>
</feature>
<dbReference type="Pfam" id="PF02709">
    <property type="entry name" value="Glyco_transf_7C"/>
    <property type="match status" value="1"/>
</dbReference>
<sequence>MEKVSVIIISYNVRSYLAHAIDAIMKSDYEELEIIVVDNNSYDGTCEYLKENYNQVSSIHVISNNENVGFGRAVNQAGKVATGEYYLILNPDTIIEEETISVLVNYLYKNKNVGMVGPKILNADGTLQLACKRSFPTIKVALPKILGLDRIFPNSKWAGKYNLTYLDPEKIASVDAISGSCMLASAETFNRLNGFDEQFFMFGEDLDLCARIWGSGQEVHYVPETKIVHYKGESVKTAPYDSREAFYHSMNIYVNKHFSSTLGLFTRFFIAAGISLKKFISAINEKRSLFVSVSLDMLVIIFAFIVAINFRFSNLSPIIVSKGLVPMVYVLLWITVGSLFQLYSRYILSYSRALIASVSGFLIAVLFTYFFKQYAYSRLVIIIASSIIVLLIPGWRVLLHYLISRGYFRSVRHPKSILFSRKSIIAGADSEGVRIAENIIKRFDSGLDLVGFVDHECPSNHKDLPIPFIGNVDELRQITDSNNICEVIFSTSAFTNKQILNFMDSTRDLRLIYRMVPHERDILLGKTNIEDIGGISFVNIEYNLFYRLHRISKRIFDLIFSSILLFILSPIIIGYYILGKVIQMSFWGENSSTIDAKVFDSNNKLIRDTPLLISVFFGDISLVGSSMIESSENNPNLLCQPGITGLERIRNVKFDPDIRRAVEHYYIQNQNLKLDLEIIIKTLLNG</sequence>
<dbReference type="CDD" id="cd04186">
    <property type="entry name" value="GT_2_like_c"/>
    <property type="match status" value="1"/>
</dbReference>
<feature type="transmembrane region" description="Helical" evidence="2">
    <location>
        <begin position="288"/>
        <end position="312"/>
    </location>
</feature>